<gene>
    <name evidence="3" type="ORF">EZS28_028086</name>
</gene>
<feature type="non-terminal residue" evidence="3">
    <location>
        <position position="1"/>
    </location>
</feature>
<evidence type="ECO:0000256" key="1">
    <source>
        <dbReference type="SAM" id="MobiDB-lite"/>
    </source>
</evidence>
<feature type="region of interest" description="Disordered" evidence="1">
    <location>
        <begin position="1"/>
        <end position="70"/>
    </location>
</feature>
<dbReference type="Proteomes" id="UP000324800">
    <property type="component" value="Unassembled WGS sequence"/>
</dbReference>
<feature type="transmembrane region" description="Helical" evidence="2">
    <location>
        <begin position="729"/>
        <end position="754"/>
    </location>
</feature>
<reference evidence="3 4" key="1">
    <citation type="submission" date="2019-03" db="EMBL/GenBank/DDBJ databases">
        <title>Single cell metagenomics reveals metabolic interactions within the superorganism composed of flagellate Streblomastix strix and complex community of Bacteroidetes bacteria on its surface.</title>
        <authorList>
            <person name="Treitli S.C."/>
            <person name="Kolisko M."/>
            <person name="Husnik F."/>
            <person name="Keeling P."/>
            <person name="Hampl V."/>
        </authorList>
    </citation>
    <scope>NUCLEOTIDE SEQUENCE [LARGE SCALE GENOMIC DNA]</scope>
    <source>
        <strain evidence="3">ST1C</strain>
    </source>
</reference>
<evidence type="ECO:0000313" key="4">
    <source>
        <dbReference type="Proteomes" id="UP000324800"/>
    </source>
</evidence>
<feature type="region of interest" description="Disordered" evidence="1">
    <location>
        <begin position="776"/>
        <end position="797"/>
    </location>
</feature>
<evidence type="ECO:0000256" key="2">
    <source>
        <dbReference type="SAM" id="Phobius"/>
    </source>
</evidence>
<proteinExistence type="predicted"/>
<feature type="compositionally biased region" description="Acidic residues" evidence="1">
    <location>
        <begin position="1"/>
        <end position="62"/>
    </location>
</feature>
<keyword evidence="2" id="KW-0812">Transmembrane</keyword>
<accession>A0A5J4V081</accession>
<organism evidence="3 4">
    <name type="scientific">Streblomastix strix</name>
    <dbReference type="NCBI Taxonomy" id="222440"/>
    <lineage>
        <taxon>Eukaryota</taxon>
        <taxon>Metamonada</taxon>
        <taxon>Preaxostyla</taxon>
        <taxon>Oxymonadida</taxon>
        <taxon>Streblomastigidae</taxon>
        <taxon>Streblomastix</taxon>
    </lineage>
</organism>
<sequence>DDPDDPQDPDPDDPDDPQDPDPEDPDDQDPDDQDSDDPQDPPIEDPPIEDPPIEDPPPEDPPTEPTADIHINNNITNISTYKTFISITIVNGTFNMSNCRFGKVNEERIISSAAIQISAILGNIQIQDTKFDYLRSDALFNDTQSDCGSACIVARIRDYTSVTIHNCSFQYCSERTKNKYVSSGAIYSTIRINQCNFTKCIGWSSGAILINQTDILSEINISYTLFNQNSFKGKFHGNDTLMGISNDIGIIDVNPLYDQSGIYRGSTRHFFNSSNTFTVEIPQICLISPKFITEDEDAGKYTSYIYETGQQVPWSQENDIFIGNMNNEKGVDDSDVWYLHSSDSSLFGRTKGTPIETFEAGLLYGQVVGAQMNFVVVTAMVNVSLQFNSLTLKPRCDIINITQDYILDQERPIRDSSGRMYSLPGVITPIVIGSSVLDIRNILLYSAGQATGAYGTVPSPPNIQYNIGSYIYLNNSRMAMSNCVVSNGNFTGKGAIVIETYDANSTIRRTEFVSLRNLTPLIISLSNDDPLTNETSAGAIHVTLQPSNTNSKLTVFITNCSFNKCGGEGAFAGGCQFTGPQNTDLFGNANVSQCTFIECVGKLSGGIAFGNFVIPISAQNCNFANNSYLIKDSQGAGDILFSSKELLDKAGGITVVAQGYMCPFDSSQKGTGDIRIKGFQSNFAQYLNCQSRHTSDCGDPPYGAEKGVEPDLKEDPVVEKEEKTGLSTWIIVVIIVVSFIATTVLVVVISIIVYKKSCRQQVYVWEVGGVQRVVNPFSPAPSPSPQPREGQIQVLRD</sequence>
<dbReference type="SUPFAM" id="SSF51126">
    <property type="entry name" value="Pectin lyase-like"/>
    <property type="match status" value="1"/>
</dbReference>
<name>A0A5J4V081_9EUKA</name>
<keyword evidence="2" id="KW-0472">Membrane</keyword>
<protein>
    <submittedName>
        <fullName evidence="3">Uncharacterized protein</fullName>
    </submittedName>
</protein>
<evidence type="ECO:0000313" key="3">
    <source>
        <dbReference type="EMBL" id="KAA6376386.1"/>
    </source>
</evidence>
<dbReference type="AlphaFoldDB" id="A0A5J4V081"/>
<dbReference type="EMBL" id="SNRW01010561">
    <property type="protein sequence ID" value="KAA6376386.1"/>
    <property type="molecule type" value="Genomic_DNA"/>
</dbReference>
<keyword evidence="2" id="KW-1133">Transmembrane helix</keyword>
<comment type="caution">
    <text evidence="3">The sequence shown here is derived from an EMBL/GenBank/DDBJ whole genome shotgun (WGS) entry which is preliminary data.</text>
</comment>
<dbReference type="InterPro" id="IPR011050">
    <property type="entry name" value="Pectin_lyase_fold/virulence"/>
</dbReference>